<dbReference type="GeneID" id="65091140"/>
<comment type="caution">
    <text evidence="1">The sequence shown here is derived from an EMBL/GenBank/DDBJ whole genome shotgun (WGS) entry which is preliminary data.</text>
</comment>
<gene>
    <name evidence="1" type="ORF">FMAN_11890</name>
</gene>
<dbReference type="VEuPathDB" id="FungiDB:FMAN_11890"/>
<reference evidence="2" key="1">
    <citation type="journal article" date="2016" name="Genome Biol. Evol.">
        <title>Comparative 'omics' of the Fusarium fujikuroi species complex highlights differences in genetic potential and metabolite synthesis.</title>
        <authorList>
            <person name="Niehaus E.-M."/>
            <person name="Muensterkoetter M."/>
            <person name="Proctor R.H."/>
            <person name="Brown D.W."/>
            <person name="Sharon A."/>
            <person name="Idan Y."/>
            <person name="Oren-Young L."/>
            <person name="Sieber C.M."/>
            <person name="Novak O."/>
            <person name="Pencik A."/>
            <person name="Tarkowska D."/>
            <person name="Hromadova K."/>
            <person name="Freeman S."/>
            <person name="Maymon M."/>
            <person name="Elazar M."/>
            <person name="Youssef S.A."/>
            <person name="El-Shabrawy E.S.M."/>
            <person name="Shalaby A.B.A."/>
            <person name="Houterman P."/>
            <person name="Brock N.L."/>
            <person name="Burkhardt I."/>
            <person name="Tsavkelova E.A."/>
            <person name="Dickschat J.S."/>
            <person name="Galuszka P."/>
            <person name="Gueldener U."/>
            <person name="Tudzynski B."/>
        </authorList>
    </citation>
    <scope>NUCLEOTIDE SEQUENCE [LARGE SCALE GENOMIC DNA]</scope>
    <source>
        <strain evidence="2">MRC7560</strain>
    </source>
</reference>
<keyword evidence="2" id="KW-1185">Reference proteome</keyword>
<accession>A0A1L7U7V3</accession>
<evidence type="ECO:0000313" key="2">
    <source>
        <dbReference type="Proteomes" id="UP000184255"/>
    </source>
</evidence>
<sequence length="64" mass="7553">MSQLPSCVCYQKALYRASKNSHQTIQMHQGWVQRKLCTEQGPHPPCQRTAWLYQMVLQLPRMHV</sequence>
<dbReference type="AlphaFoldDB" id="A0A1L7U7V3"/>
<name>A0A1L7U7V3_FUSMA</name>
<dbReference type="Proteomes" id="UP000184255">
    <property type="component" value="Unassembled WGS sequence"/>
</dbReference>
<dbReference type="EMBL" id="FCQH01000018">
    <property type="protein sequence ID" value="CVL06794.1"/>
    <property type="molecule type" value="Genomic_DNA"/>
</dbReference>
<proteinExistence type="predicted"/>
<organism evidence="1 2">
    <name type="scientific">Fusarium mangiferae</name>
    <name type="common">Mango malformation disease fungus</name>
    <dbReference type="NCBI Taxonomy" id="192010"/>
    <lineage>
        <taxon>Eukaryota</taxon>
        <taxon>Fungi</taxon>
        <taxon>Dikarya</taxon>
        <taxon>Ascomycota</taxon>
        <taxon>Pezizomycotina</taxon>
        <taxon>Sordariomycetes</taxon>
        <taxon>Hypocreomycetidae</taxon>
        <taxon>Hypocreales</taxon>
        <taxon>Nectriaceae</taxon>
        <taxon>Fusarium</taxon>
        <taxon>Fusarium fujikuroi species complex</taxon>
    </lineage>
</organism>
<protein>
    <submittedName>
        <fullName evidence="1">Uncharacterized protein</fullName>
    </submittedName>
</protein>
<evidence type="ECO:0000313" key="1">
    <source>
        <dbReference type="EMBL" id="CVL06794.1"/>
    </source>
</evidence>
<dbReference type="RefSeq" id="XP_041690075.1">
    <property type="nucleotide sequence ID" value="XM_041824613.1"/>
</dbReference>